<dbReference type="RefSeq" id="WP_006895449.1">
    <property type="nucleotide sequence ID" value="NZ_BANU01000007.1"/>
</dbReference>
<keyword evidence="6" id="KW-0411">Iron-sulfur</keyword>
<comment type="caution">
    <text evidence="11">The sequence shown here is derived from an EMBL/GenBank/DDBJ whole genome shotgun (WGS) entry which is preliminary data.</text>
</comment>
<evidence type="ECO:0000256" key="6">
    <source>
        <dbReference type="ARBA" id="ARBA00023014"/>
    </source>
</evidence>
<evidence type="ECO:0000313" key="12">
    <source>
        <dbReference type="Proteomes" id="UP000035083"/>
    </source>
</evidence>
<evidence type="ECO:0000313" key="11">
    <source>
        <dbReference type="EMBL" id="GAC60116.1"/>
    </source>
</evidence>
<dbReference type="InterPro" id="IPR014349">
    <property type="entry name" value="Rieske_Fe-S_prot"/>
</dbReference>
<dbReference type="GO" id="GO:0051537">
    <property type="term" value="F:2 iron, 2 sulfur cluster binding"/>
    <property type="evidence" value="ECO:0007669"/>
    <property type="project" value="UniProtKB-KW"/>
</dbReference>
<dbReference type="AlphaFoldDB" id="L7LH98"/>
<dbReference type="PRINTS" id="PR00162">
    <property type="entry name" value="RIESKE"/>
</dbReference>
<dbReference type="SUPFAM" id="SSF50022">
    <property type="entry name" value="ISP domain"/>
    <property type="match status" value="1"/>
</dbReference>
<keyword evidence="7" id="KW-1015">Disulfide bond</keyword>
<evidence type="ECO:0000256" key="9">
    <source>
        <dbReference type="ARBA" id="ARBA00034078"/>
    </source>
</evidence>
<evidence type="ECO:0000256" key="1">
    <source>
        <dbReference type="ARBA" id="ARBA00002494"/>
    </source>
</evidence>
<dbReference type="EMBL" id="BANU01000007">
    <property type="protein sequence ID" value="GAC60116.1"/>
    <property type="molecule type" value="Genomic_DNA"/>
</dbReference>
<evidence type="ECO:0000259" key="10">
    <source>
        <dbReference type="PROSITE" id="PS51296"/>
    </source>
</evidence>
<dbReference type="CDD" id="cd03467">
    <property type="entry name" value="Rieske"/>
    <property type="match status" value="1"/>
</dbReference>
<accession>L7LH98</accession>
<dbReference type="InterPro" id="IPR036922">
    <property type="entry name" value="Rieske_2Fe-2S_sf"/>
</dbReference>
<dbReference type="PROSITE" id="PS51296">
    <property type="entry name" value="RIESKE"/>
    <property type="match status" value="1"/>
</dbReference>
<reference evidence="11 12" key="1">
    <citation type="submission" date="2012-12" db="EMBL/GenBank/DDBJ databases">
        <title>Whole genome shotgun sequence of Gordonia sihwensis NBRC 108236.</title>
        <authorList>
            <person name="Yoshida I."/>
            <person name="Hosoyama A."/>
            <person name="Tsuchikane K."/>
            <person name="Ando Y."/>
            <person name="Baba S."/>
            <person name="Ohji S."/>
            <person name="Hamada M."/>
            <person name="Tamura T."/>
            <person name="Yamazoe A."/>
            <person name="Yamazaki S."/>
            <person name="Fujita N."/>
        </authorList>
    </citation>
    <scope>NUCLEOTIDE SEQUENCE [LARGE SCALE GENOMIC DNA]</scope>
    <source>
        <strain evidence="11 12">NBRC 108236</strain>
    </source>
</reference>
<sequence length="148" mass="14365">MSSDTPTSTSPAGVSRRTFVAGAGATAGALTLGVALSACGSRESAPAGVTPPSGAPAGTLATVSDVPVGGGVIAGDVVITQPRAGDYQAFNATCTHAGCTLSGVSDGTIDCPCHGSKFHLDGTVANGPADRPLSKVSVRVDGSNIIRQ</sequence>
<dbReference type="InterPro" id="IPR006311">
    <property type="entry name" value="TAT_signal"/>
</dbReference>
<dbReference type="InterPro" id="IPR005805">
    <property type="entry name" value="Rieske_Fe-S_prot_C"/>
</dbReference>
<dbReference type="Proteomes" id="UP000035083">
    <property type="component" value="Unassembled WGS sequence"/>
</dbReference>
<name>L7LH98_9ACTN</name>
<dbReference type="GO" id="GO:0004497">
    <property type="term" value="F:monooxygenase activity"/>
    <property type="evidence" value="ECO:0007669"/>
    <property type="project" value="UniProtKB-ARBA"/>
</dbReference>
<comment type="function">
    <text evidence="1">Iron-sulfur subunit of the cytochrome bc1 complex, an essential component of the respiratory electron transport chain required for ATP synthesis. The bc1 complex catalyzes the oxidation of menaquinol and the reduction of cytochrome c in the respiratory chain. The bc1 complex operates through a Q-cycle mechanism that couples electron transfer to generation of the proton gradient that drives ATP synthesis.</text>
</comment>
<evidence type="ECO:0000256" key="7">
    <source>
        <dbReference type="ARBA" id="ARBA00023157"/>
    </source>
</evidence>
<evidence type="ECO:0000256" key="4">
    <source>
        <dbReference type="ARBA" id="ARBA00022723"/>
    </source>
</evidence>
<dbReference type="eggNOG" id="COG0723">
    <property type="taxonomic scope" value="Bacteria"/>
</dbReference>
<keyword evidence="3" id="KW-0001">2Fe-2S</keyword>
<dbReference type="InterPro" id="IPR017941">
    <property type="entry name" value="Rieske_2Fe-2S"/>
</dbReference>
<dbReference type="PROSITE" id="PS51318">
    <property type="entry name" value="TAT"/>
    <property type="match status" value="1"/>
</dbReference>
<keyword evidence="4" id="KW-0479">Metal-binding</keyword>
<dbReference type="Pfam" id="PF00355">
    <property type="entry name" value="Rieske"/>
    <property type="match status" value="1"/>
</dbReference>
<evidence type="ECO:0000256" key="5">
    <source>
        <dbReference type="ARBA" id="ARBA00023004"/>
    </source>
</evidence>
<dbReference type="GO" id="GO:0016705">
    <property type="term" value="F:oxidoreductase activity, acting on paired donors, with incorporation or reduction of molecular oxygen"/>
    <property type="evidence" value="ECO:0007669"/>
    <property type="project" value="UniProtKB-ARBA"/>
</dbReference>
<proteinExistence type="predicted"/>
<dbReference type="PANTHER" id="PTHR10134">
    <property type="entry name" value="CYTOCHROME B-C1 COMPLEX SUBUNIT RIESKE, MITOCHONDRIAL"/>
    <property type="match status" value="1"/>
</dbReference>
<dbReference type="GO" id="GO:0046872">
    <property type="term" value="F:metal ion binding"/>
    <property type="evidence" value="ECO:0007669"/>
    <property type="project" value="UniProtKB-KW"/>
</dbReference>
<evidence type="ECO:0000256" key="2">
    <source>
        <dbReference type="ARBA" id="ARBA00015816"/>
    </source>
</evidence>
<evidence type="ECO:0000256" key="8">
    <source>
        <dbReference type="ARBA" id="ARBA00029586"/>
    </source>
</evidence>
<organism evidence="11 12">
    <name type="scientific">Gordonia sihwensis NBRC 108236</name>
    <dbReference type="NCBI Taxonomy" id="1223544"/>
    <lineage>
        <taxon>Bacteria</taxon>
        <taxon>Bacillati</taxon>
        <taxon>Actinomycetota</taxon>
        <taxon>Actinomycetes</taxon>
        <taxon>Mycobacteriales</taxon>
        <taxon>Gordoniaceae</taxon>
        <taxon>Gordonia</taxon>
    </lineage>
</organism>
<feature type="domain" description="Rieske" evidence="10">
    <location>
        <begin position="58"/>
        <end position="147"/>
    </location>
</feature>
<keyword evidence="12" id="KW-1185">Reference proteome</keyword>
<dbReference type="Gene3D" id="2.102.10.10">
    <property type="entry name" value="Rieske [2Fe-2S] iron-sulphur domain"/>
    <property type="match status" value="1"/>
</dbReference>
<keyword evidence="5" id="KW-0408">Iron</keyword>
<gene>
    <name evidence="11" type="ORF">GSI01S_07_00620</name>
</gene>
<evidence type="ECO:0000256" key="3">
    <source>
        <dbReference type="ARBA" id="ARBA00022714"/>
    </source>
</evidence>
<dbReference type="GO" id="GO:0016020">
    <property type="term" value="C:membrane"/>
    <property type="evidence" value="ECO:0007669"/>
    <property type="project" value="InterPro"/>
</dbReference>
<protein>
    <recommendedName>
        <fullName evidence="2">Cytochrome bc1 complex Rieske iron-sulfur subunit</fullName>
    </recommendedName>
    <alternativeName>
        <fullName evidence="8">Cytochrome bc1 reductase complex subunit QcrA</fullName>
    </alternativeName>
</protein>
<comment type="cofactor">
    <cofactor evidence="9">
        <name>[2Fe-2S] cluster</name>
        <dbReference type="ChEBI" id="CHEBI:190135"/>
    </cofactor>
</comment>